<name>A0AA38J1S4_9CUCU</name>
<proteinExistence type="predicted"/>
<accession>A0AA38J1S4</accession>
<dbReference type="Pfam" id="PF00078">
    <property type="entry name" value="RVT_1"/>
    <property type="match status" value="1"/>
</dbReference>
<evidence type="ECO:0000256" key="1">
    <source>
        <dbReference type="SAM" id="MobiDB-lite"/>
    </source>
</evidence>
<dbReference type="EMBL" id="JALNTZ010000001">
    <property type="protein sequence ID" value="KAJ3665506.1"/>
    <property type="molecule type" value="Genomic_DNA"/>
</dbReference>
<sequence>MVEITLTIINNSLMSAYEKSFPLKKEGLGKGTPWWNRRLSLLQSWLRKLFNRAKNTKKTDDWKAYKEHRKEFKKKLRKRKWETWRSFCSDITSTASAARLKRVLSKDHTHHLGFLKKEDGTFTATLEESAELLLQTMFPGSTRTTSHSKRDVADTQPSPKDWAVGSFSPYNSPGVDGIYPALLQRGMSRLRPILLPMLRACLAFSYIPNAWQKVKVIFIPKPGRQDYTLAKSYRPISLTSFLLKTLERLSEKEIRETALSKQLLHPNQHAYIQGRSTDTDLHIVVNRIEWAMENKLFTLGMFLDVEGAFYKTTFKNIGLALQEHDVNPTLSRWMAGMLRNREVPINIGGNEIEAVVGRGCPQGGVLSPVLWDTVVDSLIRLLNDLGYHTIGYADDLVILLTGKNADTVCKIMQAVVKIVEEWCRRLTLSVNGEKTKLILFTRKRKIGTLQDANNI</sequence>
<dbReference type="PANTHER" id="PTHR19446">
    <property type="entry name" value="REVERSE TRANSCRIPTASES"/>
    <property type="match status" value="1"/>
</dbReference>
<dbReference type="Proteomes" id="UP001168821">
    <property type="component" value="Unassembled WGS sequence"/>
</dbReference>
<dbReference type="GO" id="GO:0071897">
    <property type="term" value="P:DNA biosynthetic process"/>
    <property type="evidence" value="ECO:0007669"/>
    <property type="project" value="UniProtKB-ARBA"/>
</dbReference>
<evidence type="ECO:0000313" key="3">
    <source>
        <dbReference type="EMBL" id="KAJ3665506.1"/>
    </source>
</evidence>
<dbReference type="InterPro" id="IPR043502">
    <property type="entry name" value="DNA/RNA_pol_sf"/>
</dbReference>
<evidence type="ECO:0000259" key="2">
    <source>
        <dbReference type="PROSITE" id="PS50878"/>
    </source>
</evidence>
<dbReference type="CDD" id="cd01650">
    <property type="entry name" value="RT_nLTR_like"/>
    <property type="match status" value="1"/>
</dbReference>
<dbReference type="PROSITE" id="PS50878">
    <property type="entry name" value="RT_POL"/>
    <property type="match status" value="1"/>
</dbReference>
<feature type="region of interest" description="Disordered" evidence="1">
    <location>
        <begin position="140"/>
        <end position="160"/>
    </location>
</feature>
<comment type="caution">
    <text evidence="3">The sequence shown here is derived from an EMBL/GenBank/DDBJ whole genome shotgun (WGS) entry which is preliminary data.</text>
</comment>
<evidence type="ECO:0000313" key="4">
    <source>
        <dbReference type="Proteomes" id="UP001168821"/>
    </source>
</evidence>
<protein>
    <recommendedName>
        <fullName evidence="2">Reverse transcriptase domain-containing protein</fullName>
    </recommendedName>
</protein>
<gene>
    <name evidence="3" type="ORF">Zmor_000998</name>
</gene>
<dbReference type="SUPFAM" id="SSF56672">
    <property type="entry name" value="DNA/RNA polymerases"/>
    <property type="match status" value="1"/>
</dbReference>
<dbReference type="InterPro" id="IPR000477">
    <property type="entry name" value="RT_dom"/>
</dbReference>
<organism evidence="3 4">
    <name type="scientific">Zophobas morio</name>
    <dbReference type="NCBI Taxonomy" id="2755281"/>
    <lineage>
        <taxon>Eukaryota</taxon>
        <taxon>Metazoa</taxon>
        <taxon>Ecdysozoa</taxon>
        <taxon>Arthropoda</taxon>
        <taxon>Hexapoda</taxon>
        <taxon>Insecta</taxon>
        <taxon>Pterygota</taxon>
        <taxon>Neoptera</taxon>
        <taxon>Endopterygota</taxon>
        <taxon>Coleoptera</taxon>
        <taxon>Polyphaga</taxon>
        <taxon>Cucujiformia</taxon>
        <taxon>Tenebrionidae</taxon>
        <taxon>Zophobas</taxon>
    </lineage>
</organism>
<keyword evidence="4" id="KW-1185">Reference proteome</keyword>
<reference evidence="3" key="1">
    <citation type="journal article" date="2023" name="G3 (Bethesda)">
        <title>Whole genome assemblies of Zophobas morio and Tenebrio molitor.</title>
        <authorList>
            <person name="Kaur S."/>
            <person name="Stinson S.A."/>
            <person name="diCenzo G.C."/>
        </authorList>
    </citation>
    <scope>NUCLEOTIDE SEQUENCE</scope>
    <source>
        <strain evidence="3">QUZm001</strain>
    </source>
</reference>
<dbReference type="AlphaFoldDB" id="A0AA38J1S4"/>
<feature type="domain" description="Reverse transcriptase" evidence="2">
    <location>
        <begin position="200"/>
        <end position="450"/>
    </location>
</feature>